<evidence type="ECO:0000313" key="17">
    <source>
        <dbReference type="RefSeq" id="XP_018548658.1"/>
    </source>
</evidence>
<dbReference type="RefSeq" id="XP_018548658.1">
    <property type="nucleotide sequence ID" value="XM_018693142.2"/>
</dbReference>
<dbReference type="Pfam" id="PF08266">
    <property type="entry name" value="Cadherin_2"/>
    <property type="match status" value="1"/>
</dbReference>
<dbReference type="Pfam" id="PF16492">
    <property type="entry name" value="Cadherin_C_2"/>
    <property type="match status" value="1"/>
</dbReference>
<evidence type="ECO:0000256" key="14">
    <source>
        <dbReference type="SAM" id="SignalP"/>
    </source>
</evidence>
<dbReference type="PROSITE" id="PS50268">
    <property type="entry name" value="CADHERIN_2"/>
    <property type="match status" value="6"/>
</dbReference>
<dbReference type="Gene3D" id="2.60.40.60">
    <property type="entry name" value="Cadherins"/>
    <property type="match status" value="6"/>
</dbReference>
<dbReference type="InterPro" id="IPR013164">
    <property type="entry name" value="Cadherin_N"/>
</dbReference>
<dbReference type="FunFam" id="2.60.40.60:FF:000002">
    <property type="entry name" value="Protocadherin alpha 2"/>
    <property type="match status" value="1"/>
</dbReference>
<sequence length="844" mass="92423">MGYSRFALHCGLAFIFLAIHPVYGDVSYSIPEEMKRGSVIGNIAKDLGLDLGRLSARKARIDTEDNSVKYCGVNLNTGDLIVQERIDREGLCAKKASCVLKQELVLENPLELHRISIRVQDINDNSPQFKEDSLKFEIREMAAKGARFLLDEAHDGDIGENAVQGYSLQQNDHFKLNVKSKGTGRKYGELVLDKELDREENKEIMLLLTAFDGGSPQRSGTVVIHVTVLDANDNAPEFSQAIYKASLPENSLLDTLVITVSAADADDGVNGEVTYGFDDVSDENQVFSLNPKTGDVKVAGAIDYEKESSYEMQISAKDGLGLASYATLIIEITDINDNAPVIYLKSLTNAIPENVSPGTEVGIINVQDRDSENNRQVRCSIQQNVPFKLVPSIKNYYSLVTTGQLDRELVSDYNITITATDEGSPPLSSSKTVQLSVADINDNPPVFEEQSYSAYVTENNKPGSTLCSVSARDPDWRQNGTVIYSLLPGEVNGAPVSSYLSVNGDTGVIHAVRSFDYEQFRSFKVHVMARDNGSPPLSSNVTVSVFISDVNDNSPQILYPGQEGNSFMTELVPKAAHGGSLVSKVIAVDADSGQNAWLSYHIVKSTDPGLFTIGLHSGEIRTQRDISESDSMKQNLIVSVKDNGQPSLSATCSMHLLISDNLAEVPELKDISYDEKNSKLTSYLIIALVSVSTFFLTFIIIILGVRFCRRRKPRLLFDGAVAIPSAYLPPNYADVDGTGTLRSTYNYDAYLTTGSRTSDFKFVTSYNDNTLPADQTLRKSPSDFAEAFGDCDGSPEVGTGVTYSLTYFYLHLNGSANTLREMCLCPFLVYACGDHGFNSNTRLR</sequence>
<evidence type="ECO:0000256" key="12">
    <source>
        <dbReference type="PROSITE-ProRule" id="PRU00043"/>
    </source>
</evidence>
<feature type="domain" description="Cadherin" evidence="15">
    <location>
        <begin position="343"/>
        <end position="447"/>
    </location>
</feature>
<dbReference type="PANTHER" id="PTHR24028:SF114">
    <property type="entry name" value="PCDH2G3 PROTEIN-RELATED"/>
    <property type="match status" value="1"/>
</dbReference>
<dbReference type="GeneID" id="108894476"/>
<dbReference type="SUPFAM" id="SSF49313">
    <property type="entry name" value="Cadherin-like"/>
    <property type="match status" value="6"/>
</dbReference>
<evidence type="ECO:0000313" key="16">
    <source>
        <dbReference type="Proteomes" id="UP000694890"/>
    </source>
</evidence>
<keyword evidence="4 13" id="KW-0812">Transmembrane</keyword>
<keyword evidence="9 13" id="KW-1133">Transmembrane helix</keyword>
<keyword evidence="11" id="KW-0325">Glycoprotein</keyword>
<dbReference type="Proteomes" id="UP000694890">
    <property type="component" value="Unplaced"/>
</dbReference>
<feature type="domain" description="Cadherin" evidence="15">
    <location>
        <begin position="572"/>
        <end position="668"/>
    </location>
</feature>
<evidence type="ECO:0000256" key="3">
    <source>
        <dbReference type="ARBA" id="ARBA00022475"/>
    </source>
</evidence>
<feature type="signal peptide" evidence="14">
    <location>
        <begin position="1"/>
        <end position="24"/>
    </location>
</feature>
<evidence type="ECO:0000256" key="7">
    <source>
        <dbReference type="ARBA" id="ARBA00022837"/>
    </source>
</evidence>
<dbReference type="FunFam" id="2.60.40.60:FF:000001">
    <property type="entry name" value="Protocadherin alpha 2"/>
    <property type="match status" value="1"/>
</dbReference>
<proteinExistence type="predicted"/>
<keyword evidence="7 12" id="KW-0106">Calcium</keyword>
<dbReference type="InterPro" id="IPR002126">
    <property type="entry name" value="Cadherin-like_dom"/>
</dbReference>
<dbReference type="GO" id="GO:0009653">
    <property type="term" value="P:anatomical structure morphogenesis"/>
    <property type="evidence" value="ECO:0007669"/>
    <property type="project" value="UniProtKB-ARBA"/>
</dbReference>
<dbReference type="FunFam" id="2.60.40.60:FF:000006">
    <property type="entry name" value="Protocadherin alpha 2"/>
    <property type="match status" value="1"/>
</dbReference>
<evidence type="ECO:0000256" key="10">
    <source>
        <dbReference type="ARBA" id="ARBA00023136"/>
    </source>
</evidence>
<dbReference type="PANTHER" id="PTHR24028">
    <property type="entry name" value="CADHERIN-87A"/>
    <property type="match status" value="1"/>
</dbReference>
<dbReference type="Pfam" id="PF00028">
    <property type="entry name" value="Cadherin"/>
    <property type="match status" value="5"/>
</dbReference>
<evidence type="ECO:0000256" key="9">
    <source>
        <dbReference type="ARBA" id="ARBA00022989"/>
    </source>
</evidence>
<dbReference type="PROSITE" id="PS00232">
    <property type="entry name" value="CADHERIN_1"/>
    <property type="match status" value="3"/>
</dbReference>
<keyword evidence="6" id="KW-0677">Repeat</keyword>
<dbReference type="GO" id="GO:0005509">
    <property type="term" value="F:calcium ion binding"/>
    <property type="evidence" value="ECO:0007669"/>
    <property type="project" value="UniProtKB-UniRule"/>
</dbReference>
<evidence type="ECO:0000256" key="11">
    <source>
        <dbReference type="ARBA" id="ARBA00023180"/>
    </source>
</evidence>
<feature type="domain" description="Cadherin" evidence="15">
    <location>
        <begin position="130"/>
        <end position="238"/>
    </location>
</feature>
<feature type="domain" description="Cadherin" evidence="15">
    <location>
        <begin position="239"/>
        <end position="342"/>
    </location>
</feature>
<dbReference type="FunFam" id="2.60.40.60:FF:000004">
    <property type="entry name" value="Protocadherin 1 gamma 2"/>
    <property type="match status" value="1"/>
</dbReference>
<dbReference type="FunFam" id="2.60.40.60:FF:000007">
    <property type="entry name" value="Protocadherin alpha 2"/>
    <property type="match status" value="1"/>
</dbReference>
<evidence type="ECO:0000256" key="1">
    <source>
        <dbReference type="ARBA" id="ARBA00003436"/>
    </source>
</evidence>
<feature type="domain" description="Cadherin" evidence="15">
    <location>
        <begin position="448"/>
        <end position="557"/>
    </location>
</feature>
<keyword evidence="5 14" id="KW-0732">Signal</keyword>
<keyword evidence="3" id="KW-1003">Cell membrane</keyword>
<evidence type="ECO:0000256" key="5">
    <source>
        <dbReference type="ARBA" id="ARBA00022729"/>
    </source>
</evidence>
<dbReference type="AlphaFoldDB" id="A0AAJ7Q780"/>
<dbReference type="SMART" id="SM00112">
    <property type="entry name" value="CA"/>
    <property type="match status" value="6"/>
</dbReference>
<evidence type="ECO:0000256" key="2">
    <source>
        <dbReference type="ARBA" id="ARBA00004251"/>
    </source>
</evidence>
<dbReference type="PRINTS" id="PR00205">
    <property type="entry name" value="CADHERIN"/>
</dbReference>
<feature type="chain" id="PRO_5042505285" evidence="14">
    <location>
        <begin position="25"/>
        <end position="844"/>
    </location>
</feature>
<dbReference type="InterPro" id="IPR015919">
    <property type="entry name" value="Cadherin-like_sf"/>
</dbReference>
<dbReference type="GO" id="GO:0007156">
    <property type="term" value="P:homophilic cell adhesion via plasma membrane adhesion molecules"/>
    <property type="evidence" value="ECO:0007669"/>
    <property type="project" value="InterPro"/>
</dbReference>
<evidence type="ECO:0000259" key="15">
    <source>
        <dbReference type="PROSITE" id="PS50268"/>
    </source>
</evidence>
<dbReference type="InterPro" id="IPR050174">
    <property type="entry name" value="Protocadherin/Cadherin-CA"/>
</dbReference>
<feature type="transmembrane region" description="Helical" evidence="13">
    <location>
        <begin position="683"/>
        <end position="705"/>
    </location>
</feature>
<dbReference type="FunFam" id="2.60.40.60:FF:000129">
    <property type="entry name" value="protocadherin alpha-C2 isoform X1"/>
    <property type="match status" value="1"/>
</dbReference>
<comment type="subcellular location">
    <subcellularLocation>
        <location evidence="2">Cell membrane</location>
        <topology evidence="2">Single-pass type I membrane protein</topology>
    </subcellularLocation>
</comment>
<keyword evidence="8" id="KW-0130">Cell adhesion</keyword>
<comment type="function">
    <text evidence="1">Potential calcium-dependent cell-adhesion protein. May be involved in the establishment and maintenance of specific neuronal connections in the brain.</text>
</comment>
<dbReference type="InterPro" id="IPR020894">
    <property type="entry name" value="Cadherin_CS"/>
</dbReference>
<keyword evidence="10 13" id="KW-0472">Membrane</keyword>
<dbReference type="CDD" id="cd11304">
    <property type="entry name" value="Cadherin_repeat"/>
    <property type="match status" value="5"/>
</dbReference>
<dbReference type="InterPro" id="IPR032455">
    <property type="entry name" value="Cadherin_C"/>
</dbReference>
<reference evidence="17" key="1">
    <citation type="submission" date="2025-08" db="UniProtKB">
        <authorList>
            <consortium name="RefSeq"/>
        </authorList>
    </citation>
    <scope>IDENTIFICATION</scope>
    <source>
        <tissue evidence="17">Brain</tissue>
    </source>
</reference>
<dbReference type="KEGG" id="lcf:108894476"/>
<protein>
    <submittedName>
        <fullName evidence="17">Protocadherin beta-16-like</fullName>
    </submittedName>
</protein>
<evidence type="ECO:0000256" key="8">
    <source>
        <dbReference type="ARBA" id="ARBA00022889"/>
    </source>
</evidence>
<organism evidence="16 17">
    <name type="scientific">Lates calcarifer</name>
    <name type="common">Barramundi</name>
    <name type="synonym">Holocentrus calcarifer</name>
    <dbReference type="NCBI Taxonomy" id="8187"/>
    <lineage>
        <taxon>Eukaryota</taxon>
        <taxon>Metazoa</taxon>
        <taxon>Chordata</taxon>
        <taxon>Craniata</taxon>
        <taxon>Vertebrata</taxon>
        <taxon>Euteleostomi</taxon>
        <taxon>Actinopterygii</taxon>
        <taxon>Neopterygii</taxon>
        <taxon>Teleostei</taxon>
        <taxon>Neoteleostei</taxon>
        <taxon>Acanthomorphata</taxon>
        <taxon>Carangaria</taxon>
        <taxon>Carangaria incertae sedis</taxon>
        <taxon>Centropomidae</taxon>
        <taxon>Lates</taxon>
    </lineage>
</organism>
<dbReference type="GO" id="GO:0005886">
    <property type="term" value="C:plasma membrane"/>
    <property type="evidence" value="ECO:0007669"/>
    <property type="project" value="UniProtKB-SubCell"/>
</dbReference>
<feature type="domain" description="Cadherin" evidence="15">
    <location>
        <begin position="29"/>
        <end position="129"/>
    </location>
</feature>
<evidence type="ECO:0000256" key="13">
    <source>
        <dbReference type="SAM" id="Phobius"/>
    </source>
</evidence>
<evidence type="ECO:0000256" key="4">
    <source>
        <dbReference type="ARBA" id="ARBA00022692"/>
    </source>
</evidence>
<gene>
    <name evidence="17" type="primary">LOC108894476</name>
</gene>
<name>A0AAJ7Q780_LATCA</name>
<accession>A0AAJ7Q780</accession>
<evidence type="ECO:0000256" key="6">
    <source>
        <dbReference type="ARBA" id="ARBA00022737"/>
    </source>
</evidence>